<dbReference type="Gene3D" id="1.10.150.320">
    <property type="entry name" value="Photosystem II 12 kDa extrinsic protein"/>
    <property type="match status" value="1"/>
</dbReference>
<evidence type="ECO:0000313" key="1">
    <source>
        <dbReference type="EMBL" id="UXC16666.1"/>
    </source>
</evidence>
<name>A0ABY5ZXB1_9BURK</name>
<organism evidence="1 2">
    <name type="scientific">Comamonas squillarum</name>
    <dbReference type="NCBI Taxonomy" id="2977320"/>
    <lineage>
        <taxon>Bacteria</taxon>
        <taxon>Pseudomonadati</taxon>
        <taxon>Pseudomonadota</taxon>
        <taxon>Betaproteobacteria</taxon>
        <taxon>Burkholderiales</taxon>
        <taxon>Comamonadaceae</taxon>
        <taxon>Comamonas</taxon>
    </lineage>
</organism>
<proteinExistence type="predicted"/>
<sequence>MQVQRRTATAPFQQGMALIAVLWLVAALSLMVTGVSGVVRQEAKMVGIAKDKVTAQAVGDAAVVMVLQQLSADRTILQETTETSVNYQGAQVAVSVMPLNGLININGASLPLLTALMSVGGGLPESAAQELAVAVLDRRERASLDGRRPERFEAIEDLMQVPGIDYDLYARLAPLITASTTGSGGATVNPLAAPPQVLRVLANGDEGIAARIAASRGSGQTGLDTTGLDANLARPGGAQRRYRITAQVPMADGRIFLVDRSVYFGARTRDGLPWYTFEARQMLQPAS</sequence>
<evidence type="ECO:0000313" key="2">
    <source>
        <dbReference type="Proteomes" id="UP001058290"/>
    </source>
</evidence>
<dbReference type="EMBL" id="CP104377">
    <property type="protein sequence ID" value="UXC16666.1"/>
    <property type="molecule type" value="Genomic_DNA"/>
</dbReference>
<dbReference type="Proteomes" id="UP001058290">
    <property type="component" value="Chromosome"/>
</dbReference>
<reference evidence="1" key="1">
    <citation type="submission" date="2022-09" db="EMBL/GenBank/DDBJ databases">
        <title>Bacterial diversity in gut of crayfish and pufferfish.</title>
        <authorList>
            <person name="Huang Y."/>
        </authorList>
    </citation>
    <scope>NUCLEOTIDE SEQUENCE</scope>
    <source>
        <strain evidence="1">PR12</strain>
    </source>
</reference>
<dbReference type="SUPFAM" id="SSF47781">
    <property type="entry name" value="RuvA domain 2-like"/>
    <property type="match status" value="1"/>
</dbReference>
<gene>
    <name evidence="1" type="ORF">N4T19_13040</name>
</gene>
<dbReference type="RefSeq" id="WP_243419348.1">
    <property type="nucleotide sequence ID" value="NZ_CP104377.1"/>
</dbReference>
<keyword evidence="2" id="KW-1185">Reference proteome</keyword>
<dbReference type="InterPro" id="IPR010994">
    <property type="entry name" value="RuvA_2-like"/>
</dbReference>
<accession>A0ABY5ZXB1</accession>
<protein>
    <submittedName>
        <fullName evidence="1">Type II secretion system protein GspK</fullName>
    </submittedName>
</protein>